<dbReference type="STRING" id="897.B2D07_12330"/>
<dbReference type="EMBL" id="ATHJ01000005">
    <property type="protein sequence ID" value="EPR45056.1"/>
    <property type="molecule type" value="Genomic_DNA"/>
</dbReference>
<dbReference type="AlphaFoldDB" id="S7TN90"/>
<dbReference type="EMBL" id="ATHJ01000095">
    <property type="protein sequence ID" value="EPR38647.1"/>
    <property type="molecule type" value="Genomic_DNA"/>
</dbReference>
<feature type="non-terminal residue" evidence="2">
    <location>
        <position position="1"/>
    </location>
</feature>
<keyword evidence="4" id="KW-1185">Reference proteome</keyword>
<protein>
    <recommendedName>
        <fullName evidence="5">Enoyl-CoA hydratase/isomerase</fullName>
    </recommendedName>
</protein>
<dbReference type="InterPro" id="IPR014748">
    <property type="entry name" value="Enoyl-CoA_hydra_C"/>
</dbReference>
<dbReference type="Proteomes" id="UP000014977">
    <property type="component" value="Unassembled WGS sequence"/>
</dbReference>
<sequence length="53" mass="5865">RTAGKIIDEQKKLSIKDGIELELSFLGEMFATADALEGLQSSLERRRPVFKGA</sequence>
<evidence type="ECO:0000313" key="2">
    <source>
        <dbReference type="EMBL" id="EPR38647.1"/>
    </source>
</evidence>
<dbReference type="InterPro" id="IPR029045">
    <property type="entry name" value="ClpP/crotonase-like_dom_sf"/>
</dbReference>
<name>S7TN90_DESML</name>
<reference evidence="2 4" key="1">
    <citation type="journal article" date="2013" name="Genome Announc.">
        <title>Draft genome sequences for three mercury-methylating, sulfate-reducing bacteria.</title>
        <authorList>
            <person name="Brown S.D."/>
            <person name="Hurt R.A.Jr."/>
            <person name="Gilmour C.C."/>
            <person name="Elias D.A."/>
        </authorList>
    </citation>
    <scope>NUCLEOTIDE SEQUENCE [LARGE SCALE GENOMIC DNA]</scope>
    <source>
        <strain evidence="2 4">DSM 2059</strain>
    </source>
</reference>
<comment type="similarity">
    <text evidence="1">Belongs to the enoyl-CoA hydratase/isomerase family.</text>
</comment>
<organism evidence="2 4">
    <name type="scientific">Desulfococcus multivorans DSM 2059</name>
    <dbReference type="NCBI Taxonomy" id="1121405"/>
    <lineage>
        <taxon>Bacteria</taxon>
        <taxon>Pseudomonadati</taxon>
        <taxon>Thermodesulfobacteriota</taxon>
        <taxon>Desulfobacteria</taxon>
        <taxon>Desulfobacterales</taxon>
        <taxon>Desulfococcaceae</taxon>
        <taxon>Desulfococcus</taxon>
    </lineage>
</organism>
<evidence type="ECO:0008006" key="5">
    <source>
        <dbReference type="Google" id="ProtNLM"/>
    </source>
</evidence>
<evidence type="ECO:0000313" key="4">
    <source>
        <dbReference type="Proteomes" id="UP000014977"/>
    </source>
</evidence>
<accession>S7TN90</accession>
<proteinExistence type="inferred from homology"/>
<dbReference type="Gene3D" id="1.10.12.10">
    <property type="entry name" value="Lyase 2-enoyl-coa Hydratase, Chain A, domain 2"/>
    <property type="match status" value="1"/>
</dbReference>
<evidence type="ECO:0000256" key="1">
    <source>
        <dbReference type="ARBA" id="ARBA00005254"/>
    </source>
</evidence>
<evidence type="ECO:0000313" key="3">
    <source>
        <dbReference type="EMBL" id="EPR45056.1"/>
    </source>
</evidence>
<gene>
    <name evidence="2" type="ORF">dsmv_2855</name>
    <name evidence="3" type="ORF">dsmv_3707</name>
</gene>
<comment type="caution">
    <text evidence="2">The sequence shown here is derived from an EMBL/GenBank/DDBJ whole genome shotgun (WGS) entry which is preliminary data.</text>
</comment>
<dbReference type="SUPFAM" id="SSF52096">
    <property type="entry name" value="ClpP/crotonase"/>
    <property type="match status" value="1"/>
</dbReference>